<organism evidence="3 4">
    <name type="scientific">Vanilla planifolia</name>
    <name type="common">Vanilla</name>
    <dbReference type="NCBI Taxonomy" id="51239"/>
    <lineage>
        <taxon>Eukaryota</taxon>
        <taxon>Viridiplantae</taxon>
        <taxon>Streptophyta</taxon>
        <taxon>Embryophyta</taxon>
        <taxon>Tracheophyta</taxon>
        <taxon>Spermatophyta</taxon>
        <taxon>Magnoliopsida</taxon>
        <taxon>Liliopsida</taxon>
        <taxon>Asparagales</taxon>
        <taxon>Orchidaceae</taxon>
        <taxon>Vanilloideae</taxon>
        <taxon>Vanilleae</taxon>
        <taxon>Vanilla</taxon>
    </lineage>
</organism>
<comment type="caution">
    <text evidence="3">The sequence shown here is derived from an EMBL/GenBank/DDBJ whole genome shotgun (WGS) entry which is preliminary data.</text>
</comment>
<dbReference type="SUPFAM" id="SSF47473">
    <property type="entry name" value="EF-hand"/>
    <property type="match status" value="1"/>
</dbReference>
<dbReference type="InterPro" id="IPR002048">
    <property type="entry name" value="EF_hand_dom"/>
</dbReference>
<dbReference type="GO" id="GO:0005509">
    <property type="term" value="F:calcium ion binding"/>
    <property type="evidence" value="ECO:0007669"/>
    <property type="project" value="InterPro"/>
</dbReference>
<dbReference type="PANTHER" id="PTHR34574">
    <property type="entry name" value="CALCIUM-BINDING EF-HAND FAMILY PROTEIN-RELATED"/>
    <property type="match status" value="1"/>
</dbReference>
<evidence type="ECO:0000313" key="4">
    <source>
        <dbReference type="Proteomes" id="UP000639772"/>
    </source>
</evidence>
<dbReference type="InterPro" id="IPR011992">
    <property type="entry name" value="EF-hand-dom_pair"/>
</dbReference>
<dbReference type="EMBL" id="JADCNM010000003">
    <property type="protein sequence ID" value="KAG0490386.1"/>
    <property type="molecule type" value="Genomic_DNA"/>
</dbReference>
<dbReference type="PROSITE" id="PS00018">
    <property type="entry name" value="EF_HAND_1"/>
    <property type="match status" value="1"/>
</dbReference>
<reference evidence="3 4" key="1">
    <citation type="journal article" date="2020" name="Nat. Food">
        <title>A phased Vanilla planifolia genome enables genetic improvement of flavour and production.</title>
        <authorList>
            <person name="Hasing T."/>
            <person name="Tang H."/>
            <person name="Brym M."/>
            <person name="Khazi F."/>
            <person name="Huang T."/>
            <person name="Chambers A.H."/>
        </authorList>
    </citation>
    <scope>NUCLEOTIDE SEQUENCE [LARGE SCALE GENOMIC DNA]</scope>
    <source>
        <tissue evidence="3">Leaf</tissue>
    </source>
</reference>
<dbReference type="Proteomes" id="UP000639772">
    <property type="component" value="Chromosome 3"/>
</dbReference>
<gene>
    <name evidence="3" type="ORF">HPP92_007249</name>
</gene>
<dbReference type="PROSITE" id="PS50222">
    <property type="entry name" value="EF_HAND_2"/>
    <property type="match status" value="1"/>
</dbReference>
<name>A0A835RDR2_VANPL</name>
<protein>
    <recommendedName>
        <fullName evidence="2">EF-hand domain-containing protein</fullName>
    </recommendedName>
</protein>
<sequence>MSASLTGAAISDFVNDKEAFMASVSGRFAILDADADGLISFADMARELLTLRMLDTCFDVDGVDLSHPDLVELHRDIFSRLDRDGSRTAVDLEEFGDEMSEMLMAVACSLGLPKTKWTWPFAKL</sequence>
<dbReference type="PANTHER" id="PTHR34574:SF10">
    <property type="entry name" value="OS09G0482800 PROTEIN"/>
    <property type="match status" value="1"/>
</dbReference>
<accession>A0A835RDR2</accession>
<dbReference type="InterPro" id="IPR018247">
    <property type="entry name" value="EF_Hand_1_Ca_BS"/>
</dbReference>
<keyword evidence="1" id="KW-0106">Calcium</keyword>
<evidence type="ECO:0000256" key="1">
    <source>
        <dbReference type="ARBA" id="ARBA00022837"/>
    </source>
</evidence>
<evidence type="ECO:0000259" key="2">
    <source>
        <dbReference type="PROSITE" id="PS50222"/>
    </source>
</evidence>
<dbReference type="Gene3D" id="1.10.238.10">
    <property type="entry name" value="EF-hand"/>
    <property type="match status" value="1"/>
</dbReference>
<proteinExistence type="predicted"/>
<evidence type="ECO:0000313" key="3">
    <source>
        <dbReference type="EMBL" id="KAG0490386.1"/>
    </source>
</evidence>
<dbReference type="AlphaFoldDB" id="A0A835RDR2"/>
<feature type="domain" description="EF-hand" evidence="2">
    <location>
        <begin position="69"/>
        <end position="105"/>
    </location>
</feature>
<dbReference type="OrthoDB" id="186625at2759"/>